<dbReference type="PIRSF" id="PIRSF000770">
    <property type="entry name" value="RNA_pol_sigma-SigE/K"/>
    <property type="match status" value="1"/>
</dbReference>
<proteinExistence type="inferred from homology"/>
<evidence type="ECO:0000256" key="2">
    <source>
        <dbReference type="ARBA" id="ARBA00022969"/>
    </source>
</evidence>
<evidence type="ECO:0000256" key="4">
    <source>
        <dbReference type="ARBA" id="ARBA00023082"/>
    </source>
</evidence>
<evidence type="ECO:0000256" key="1">
    <source>
        <dbReference type="ARBA" id="ARBA00007788"/>
    </source>
</evidence>
<dbReference type="InterPro" id="IPR001387">
    <property type="entry name" value="Cro/C1-type_HTH"/>
</dbReference>
<dbReference type="Proteomes" id="UP000261257">
    <property type="component" value="Unassembled WGS sequence"/>
</dbReference>
<protein>
    <recommendedName>
        <fullName evidence="7">RNA polymerase sigma factor</fullName>
    </recommendedName>
</protein>
<gene>
    <name evidence="9" type="primary">sigE</name>
    <name evidence="10" type="ORF">DWX31_10725</name>
    <name evidence="12" type="ORF">DXC39_03250</name>
    <name evidence="11" type="ORF">DXD79_05470</name>
    <name evidence="9" type="ORF">ERS852407_00859</name>
</gene>
<dbReference type="InterPro" id="IPR014200">
    <property type="entry name" value="RNA_pol_sigma-E"/>
</dbReference>
<comment type="function">
    <text evidence="7">Sigma factors are initiation factors that promote the attachment of RNA polymerase to specific initiation sites and are then released.</text>
</comment>
<feature type="domain" description="HTH cro/C1-type" evidence="8">
    <location>
        <begin position="211"/>
        <end position="232"/>
    </location>
</feature>
<dbReference type="PROSITE" id="PS50943">
    <property type="entry name" value="HTH_CROC1"/>
    <property type="match status" value="1"/>
</dbReference>
<dbReference type="InterPro" id="IPR013325">
    <property type="entry name" value="RNA_pol_sigma_r2"/>
</dbReference>
<dbReference type="SUPFAM" id="SSF88659">
    <property type="entry name" value="Sigma3 and sigma4 domains of RNA polymerase sigma factors"/>
    <property type="match status" value="1"/>
</dbReference>
<dbReference type="Pfam" id="PF04542">
    <property type="entry name" value="Sigma70_r2"/>
    <property type="match status" value="1"/>
</dbReference>
<evidence type="ECO:0000313" key="14">
    <source>
        <dbReference type="Proteomes" id="UP000261023"/>
    </source>
</evidence>
<dbReference type="EMBL" id="CYZE01000001">
    <property type="protein sequence ID" value="CUN66830.1"/>
    <property type="molecule type" value="Genomic_DNA"/>
</dbReference>
<keyword evidence="5 7" id="KW-0238">DNA-binding</keyword>
<dbReference type="InterPro" id="IPR000943">
    <property type="entry name" value="RNA_pol_sigma70"/>
</dbReference>
<evidence type="ECO:0000256" key="7">
    <source>
        <dbReference type="RuleBase" id="RU362124"/>
    </source>
</evidence>
<dbReference type="Pfam" id="PF04545">
    <property type="entry name" value="Sigma70_r4"/>
    <property type="match status" value="1"/>
</dbReference>
<evidence type="ECO:0000313" key="15">
    <source>
        <dbReference type="Proteomes" id="UP000261257"/>
    </source>
</evidence>
<dbReference type="EMBL" id="QTJW01000006">
    <property type="protein sequence ID" value="RGD70715.1"/>
    <property type="molecule type" value="Genomic_DNA"/>
</dbReference>
<dbReference type="Proteomes" id="UP000261023">
    <property type="component" value="Unassembled WGS sequence"/>
</dbReference>
<dbReference type="InterPro" id="IPR050813">
    <property type="entry name" value="Sigma-70_Factor"/>
</dbReference>
<name>A0A173YTE8_9FIRM</name>
<dbReference type="PROSITE" id="PS00715">
    <property type="entry name" value="SIGMA70_1"/>
    <property type="match status" value="1"/>
</dbReference>
<keyword evidence="3 7" id="KW-0805">Transcription regulation</keyword>
<dbReference type="NCBIfam" id="TIGR02937">
    <property type="entry name" value="sigma70-ECF"/>
    <property type="match status" value="1"/>
</dbReference>
<dbReference type="Proteomes" id="UP000263014">
    <property type="component" value="Unassembled WGS sequence"/>
</dbReference>
<evidence type="ECO:0000313" key="11">
    <source>
        <dbReference type="EMBL" id="RGJ06737.1"/>
    </source>
</evidence>
<dbReference type="RefSeq" id="WP_002603561.1">
    <property type="nucleotide sequence ID" value="NZ_CABIXC010000001.1"/>
</dbReference>
<dbReference type="NCBIfam" id="TIGR02835">
    <property type="entry name" value="spore_sigmaE"/>
    <property type="match status" value="1"/>
</dbReference>
<dbReference type="OrthoDB" id="9809557at2"/>
<dbReference type="PRINTS" id="PR00046">
    <property type="entry name" value="SIGMA70FCT"/>
</dbReference>
<evidence type="ECO:0000256" key="3">
    <source>
        <dbReference type="ARBA" id="ARBA00023015"/>
    </source>
</evidence>
<dbReference type="GeneID" id="86064162"/>
<keyword evidence="2" id="KW-0749">Sporulation</keyword>
<reference evidence="9 13" key="1">
    <citation type="submission" date="2015-09" db="EMBL/GenBank/DDBJ databases">
        <authorList>
            <consortium name="Pathogen Informatics"/>
        </authorList>
    </citation>
    <scope>NUCLEOTIDE SEQUENCE [LARGE SCALE GENOMIC DNA]</scope>
    <source>
        <strain evidence="9 13">2789STDY5608850</strain>
    </source>
</reference>
<evidence type="ECO:0000313" key="9">
    <source>
        <dbReference type="EMBL" id="CUN66830.1"/>
    </source>
</evidence>
<dbReference type="NCBIfam" id="NF006158">
    <property type="entry name" value="PRK08301.1"/>
    <property type="match status" value="1"/>
</dbReference>
<dbReference type="SUPFAM" id="SSF88946">
    <property type="entry name" value="Sigma2 domain of RNA polymerase sigma factors"/>
    <property type="match status" value="1"/>
</dbReference>
<dbReference type="GO" id="GO:0016987">
    <property type="term" value="F:sigma factor activity"/>
    <property type="evidence" value="ECO:0007669"/>
    <property type="project" value="UniProtKB-KW"/>
</dbReference>
<dbReference type="InterPro" id="IPR036388">
    <property type="entry name" value="WH-like_DNA-bd_sf"/>
</dbReference>
<dbReference type="EMBL" id="QSON01000002">
    <property type="protein sequence ID" value="RGJ06737.1"/>
    <property type="molecule type" value="Genomic_DNA"/>
</dbReference>
<dbReference type="PANTHER" id="PTHR30376:SF3">
    <property type="entry name" value="RNA POLYMERASE SIGMA FACTOR RPOH"/>
    <property type="match status" value="1"/>
</dbReference>
<keyword evidence="6 7" id="KW-0804">Transcription</keyword>
<dbReference type="InterPro" id="IPR013324">
    <property type="entry name" value="RNA_pol_sigma_r3/r4-like"/>
</dbReference>
<comment type="similarity">
    <text evidence="1 7">Belongs to the sigma-70 factor family.</text>
</comment>
<dbReference type="PROSITE" id="PS00716">
    <property type="entry name" value="SIGMA70_2"/>
    <property type="match status" value="1"/>
</dbReference>
<dbReference type="InterPro" id="IPR014284">
    <property type="entry name" value="RNA_pol_sigma-70_dom"/>
</dbReference>
<organism evidence="9 13">
    <name type="scientific">Hungatella hathewayi</name>
    <dbReference type="NCBI Taxonomy" id="154046"/>
    <lineage>
        <taxon>Bacteria</taxon>
        <taxon>Bacillati</taxon>
        <taxon>Bacillota</taxon>
        <taxon>Clostridia</taxon>
        <taxon>Lachnospirales</taxon>
        <taxon>Lachnospiraceae</taxon>
        <taxon>Hungatella</taxon>
    </lineage>
</organism>
<evidence type="ECO:0000313" key="10">
    <source>
        <dbReference type="EMBL" id="RGD70715.1"/>
    </source>
</evidence>
<dbReference type="InterPro" id="IPR007627">
    <property type="entry name" value="RNA_pol_sigma70_r2"/>
</dbReference>
<dbReference type="GO" id="GO:0003677">
    <property type="term" value="F:DNA binding"/>
    <property type="evidence" value="ECO:0007669"/>
    <property type="project" value="UniProtKB-KW"/>
</dbReference>
<reference evidence="14 15" key="2">
    <citation type="submission" date="2018-08" db="EMBL/GenBank/DDBJ databases">
        <title>A genome reference for cultivated species of the human gut microbiota.</title>
        <authorList>
            <person name="Zou Y."/>
            <person name="Xue W."/>
            <person name="Luo G."/>
        </authorList>
    </citation>
    <scope>NUCLEOTIDE SEQUENCE [LARGE SCALE GENOMIC DNA]</scope>
    <source>
        <strain evidence="10 14">AF19-13AC</strain>
        <strain evidence="12 15">TF05-11AC</strain>
        <strain evidence="11 16">TM09-12</strain>
    </source>
</reference>
<dbReference type="NCBIfam" id="NF004471">
    <property type="entry name" value="PRK05803.1"/>
    <property type="match status" value="1"/>
</dbReference>
<sequence length="246" mass="27988">MILKVSVPNRFQFKAVPTFKTLMMPKQGEIHYIGGADILPAPLDNESEARVIAMLGGEDDQSAKSELIEHNLRLVVYIAKKFDNTSVGVEDLISIGTIGLIKAINTFNPEKNIKLATYASRCIENEILMYLRRNNKTKMEVSIDEPLNVDWDGNELLLSDILGTDEDVIYKDLETEVERNLLNSAISRLSPRERKIVELRFGLSDEEGEEMTQKEVADLLGISQSYISRLEKKIMKRLKKEIVRFE</sequence>
<evidence type="ECO:0000256" key="6">
    <source>
        <dbReference type="ARBA" id="ARBA00023163"/>
    </source>
</evidence>
<dbReference type="Gene3D" id="1.20.120.1810">
    <property type="match status" value="1"/>
</dbReference>
<dbReference type="PANTHER" id="PTHR30376">
    <property type="entry name" value="SIGMA FACTOR RPOH HEAT SHOCK RELATED"/>
    <property type="match status" value="1"/>
</dbReference>
<accession>A0A173YTE8</accession>
<dbReference type="InterPro" id="IPR007630">
    <property type="entry name" value="RNA_pol_sigma70_r4"/>
</dbReference>
<dbReference type="EMBL" id="QSSQ01000001">
    <property type="protein sequence ID" value="RGM08983.1"/>
    <property type="molecule type" value="Genomic_DNA"/>
</dbReference>
<evidence type="ECO:0000313" key="12">
    <source>
        <dbReference type="EMBL" id="RGM08983.1"/>
    </source>
</evidence>
<dbReference type="GO" id="GO:0006352">
    <property type="term" value="P:DNA-templated transcription initiation"/>
    <property type="evidence" value="ECO:0007669"/>
    <property type="project" value="InterPro"/>
</dbReference>
<evidence type="ECO:0000256" key="5">
    <source>
        <dbReference type="ARBA" id="ARBA00023125"/>
    </source>
</evidence>
<keyword evidence="4 7" id="KW-0731">Sigma factor</keyword>
<dbReference type="CDD" id="cd06171">
    <property type="entry name" value="Sigma70_r4"/>
    <property type="match status" value="1"/>
</dbReference>
<dbReference type="Proteomes" id="UP000095651">
    <property type="component" value="Unassembled WGS sequence"/>
</dbReference>
<dbReference type="Gene3D" id="1.10.10.10">
    <property type="entry name" value="Winged helix-like DNA-binding domain superfamily/Winged helix DNA-binding domain"/>
    <property type="match status" value="1"/>
</dbReference>
<dbReference type="GO" id="GO:0030435">
    <property type="term" value="P:sporulation resulting in formation of a cellular spore"/>
    <property type="evidence" value="ECO:0007669"/>
    <property type="project" value="UniProtKB-KW"/>
</dbReference>
<evidence type="ECO:0000259" key="8">
    <source>
        <dbReference type="PROSITE" id="PS50943"/>
    </source>
</evidence>
<evidence type="ECO:0000313" key="16">
    <source>
        <dbReference type="Proteomes" id="UP000263014"/>
    </source>
</evidence>
<dbReference type="AlphaFoldDB" id="A0A173YTE8"/>
<evidence type="ECO:0000313" key="13">
    <source>
        <dbReference type="Proteomes" id="UP000095651"/>
    </source>
</evidence>